<comment type="caution">
    <text evidence="1">The sequence shown here is derived from an EMBL/GenBank/DDBJ whole genome shotgun (WGS) entry which is preliminary data.</text>
</comment>
<protein>
    <submittedName>
        <fullName evidence="1">Uncharacterized protein</fullName>
    </submittedName>
</protein>
<organism evidence="1 2">
    <name type="scientific">Acacia crassicarpa</name>
    <name type="common">northern wattle</name>
    <dbReference type="NCBI Taxonomy" id="499986"/>
    <lineage>
        <taxon>Eukaryota</taxon>
        <taxon>Viridiplantae</taxon>
        <taxon>Streptophyta</taxon>
        <taxon>Embryophyta</taxon>
        <taxon>Tracheophyta</taxon>
        <taxon>Spermatophyta</taxon>
        <taxon>Magnoliopsida</taxon>
        <taxon>eudicotyledons</taxon>
        <taxon>Gunneridae</taxon>
        <taxon>Pentapetalae</taxon>
        <taxon>rosids</taxon>
        <taxon>fabids</taxon>
        <taxon>Fabales</taxon>
        <taxon>Fabaceae</taxon>
        <taxon>Caesalpinioideae</taxon>
        <taxon>mimosoid clade</taxon>
        <taxon>Acacieae</taxon>
        <taxon>Acacia</taxon>
    </lineage>
</organism>
<dbReference type="Proteomes" id="UP001293593">
    <property type="component" value="Unassembled WGS sequence"/>
</dbReference>
<keyword evidence="2" id="KW-1185">Reference proteome</keyword>
<accession>A0AAE1JRB7</accession>
<gene>
    <name evidence="1" type="ORF">QN277_007388</name>
</gene>
<evidence type="ECO:0000313" key="1">
    <source>
        <dbReference type="EMBL" id="KAK4257854.1"/>
    </source>
</evidence>
<sequence length="77" mass="8920">MYLYALYHYFTCSHRTLFLSLPLTLHRTNHLCLIYWFSVPHAPLFLCLKSKHSLCLPFFSAHPPLLGGNRGSPCQNL</sequence>
<name>A0AAE1JRB7_9FABA</name>
<dbReference type="AlphaFoldDB" id="A0AAE1JRB7"/>
<reference evidence="1" key="1">
    <citation type="submission" date="2023-10" db="EMBL/GenBank/DDBJ databases">
        <title>Chromosome-level genome of the transformable northern wattle, Acacia crassicarpa.</title>
        <authorList>
            <person name="Massaro I."/>
            <person name="Sinha N.R."/>
            <person name="Poethig S."/>
            <person name="Leichty A.R."/>
        </authorList>
    </citation>
    <scope>NUCLEOTIDE SEQUENCE</scope>
    <source>
        <strain evidence="1">Acra3RX</strain>
        <tissue evidence="1">Leaf</tissue>
    </source>
</reference>
<dbReference type="EMBL" id="JAWXYG010000012">
    <property type="protein sequence ID" value="KAK4257854.1"/>
    <property type="molecule type" value="Genomic_DNA"/>
</dbReference>
<proteinExistence type="predicted"/>
<evidence type="ECO:0000313" key="2">
    <source>
        <dbReference type="Proteomes" id="UP001293593"/>
    </source>
</evidence>